<reference evidence="3" key="1">
    <citation type="submission" date="2022-10" db="EMBL/GenBank/DDBJ databases">
        <title>Genome assembly of Pristionchus species.</title>
        <authorList>
            <person name="Yoshida K."/>
            <person name="Sommer R.J."/>
        </authorList>
    </citation>
    <scope>NUCLEOTIDE SEQUENCE [LARGE SCALE GENOMIC DNA]</scope>
    <source>
        <strain evidence="3">RS5460</strain>
    </source>
</reference>
<accession>A0AAN5CIW9</accession>
<proteinExistence type="predicted"/>
<protein>
    <recommendedName>
        <fullName evidence="4">G protein-coupled receptor</fullName>
    </recommendedName>
</protein>
<dbReference type="InterPro" id="IPR019428">
    <property type="entry name" value="7TM_GPCR_serpentine_rcpt_Str"/>
</dbReference>
<feature type="transmembrane region" description="Helical" evidence="1">
    <location>
        <begin position="120"/>
        <end position="147"/>
    </location>
</feature>
<gene>
    <name evidence="2" type="ORF">PMAYCL1PPCAC_15409</name>
</gene>
<organism evidence="2 3">
    <name type="scientific">Pristionchus mayeri</name>
    <dbReference type="NCBI Taxonomy" id="1317129"/>
    <lineage>
        <taxon>Eukaryota</taxon>
        <taxon>Metazoa</taxon>
        <taxon>Ecdysozoa</taxon>
        <taxon>Nematoda</taxon>
        <taxon>Chromadorea</taxon>
        <taxon>Rhabditida</taxon>
        <taxon>Rhabditina</taxon>
        <taxon>Diplogasteromorpha</taxon>
        <taxon>Diplogasteroidea</taxon>
        <taxon>Neodiplogasteridae</taxon>
        <taxon>Pristionchus</taxon>
    </lineage>
</organism>
<evidence type="ECO:0000313" key="2">
    <source>
        <dbReference type="EMBL" id="GMR45214.1"/>
    </source>
</evidence>
<name>A0AAN5CIW9_9BILA</name>
<dbReference type="PANTHER" id="PTHR22943">
    <property type="entry name" value="7-TRANSMEMBRANE DOMAIN RECEPTOR C.ELEGANS"/>
    <property type="match status" value="1"/>
</dbReference>
<evidence type="ECO:0000313" key="3">
    <source>
        <dbReference type="Proteomes" id="UP001328107"/>
    </source>
</evidence>
<keyword evidence="1" id="KW-1133">Transmembrane helix</keyword>
<evidence type="ECO:0000256" key="1">
    <source>
        <dbReference type="SAM" id="Phobius"/>
    </source>
</evidence>
<dbReference type="Proteomes" id="UP001328107">
    <property type="component" value="Unassembled WGS sequence"/>
</dbReference>
<evidence type="ECO:0008006" key="4">
    <source>
        <dbReference type="Google" id="ProtNLM"/>
    </source>
</evidence>
<feature type="transmembrane region" description="Helical" evidence="1">
    <location>
        <begin position="167"/>
        <end position="193"/>
    </location>
</feature>
<dbReference type="Pfam" id="PF10326">
    <property type="entry name" value="7TM_GPCR_Str"/>
    <property type="match status" value="2"/>
</dbReference>
<feature type="transmembrane region" description="Helical" evidence="1">
    <location>
        <begin position="75"/>
        <end position="108"/>
    </location>
</feature>
<feature type="transmembrane region" description="Helical" evidence="1">
    <location>
        <begin position="30"/>
        <end position="54"/>
    </location>
</feature>
<dbReference type="AlphaFoldDB" id="A0AAN5CIW9"/>
<feature type="non-terminal residue" evidence="2">
    <location>
        <position position="1"/>
    </location>
</feature>
<sequence length="233" mass="25933">GLGIVFSCILLLCIIFKTNKDIGTFKYLQIIFVLTDVSYSIAAFILDEVGSNLVTTPLNLMRARIQKVITHGYKFCLITLGADNLISVCIYCTFFCAIILIVAVNFLYRLWARAGRYNVVPLLGLAIFTGIIAGVILFMIYSSIAIVSHLRDSKMMSKKTRKLQIALFRMLACQTAVPVILVHGCAGAQLFVPLTGLNIELYSDISTVFLSFFTPVDALVVILLIRDYREAVW</sequence>
<dbReference type="EMBL" id="BTRK01000004">
    <property type="protein sequence ID" value="GMR45214.1"/>
    <property type="molecule type" value="Genomic_DNA"/>
</dbReference>
<feature type="transmembrane region" description="Helical" evidence="1">
    <location>
        <begin position="205"/>
        <end position="225"/>
    </location>
</feature>
<keyword evidence="1" id="KW-0472">Membrane</keyword>
<comment type="caution">
    <text evidence="2">The sequence shown here is derived from an EMBL/GenBank/DDBJ whole genome shotgun (WGS) entry which is preliminary data.</text>
</comment>
<dbReference type="PANTHER" id="PTHR22943:SF248">
    <property type="entry name" value="SEVEN TM RECEPTOR"/>
    <property type="match status" value="1"/>
</dbReference>
<keyword evidence="3" id="KW-1185">Reference proteome</keyword>
<feature type="non-terminal residue" evidence="2">
    <location>
        <position position="233"/>
    </location>
</feature>
<keyword evidence="1" id="KW-0812">Transmembrane</keyword>